<evidence type="ECO:0000256" key="5">
    <source>
        <dbReference type="ARBA" id="ARBA00023136"/>
    </source>
</evidence>
<organism evidence="8 9">
    <name type="scientific">Zingiber officinale</name>
    <name type="common">Ginger</name>
    <name type="synonym">Amomum zingiber</name>
    <dbReference type="NCBI Taxonomy" id="94328"/>
    <lineage>
        <taxon>Eukaryota</taxon>
        <taxon>Viridiplantae</taxon>
        <taxon>Streptophyta</taxon>
        <taxon>Embryophyta</taxon>
        <taxon>Tracheophyta</taxon>
        <taxon>Spermatophyta</taxon>
        <taxon>Magnoliopsida</taxon>
        <taxon>Liliopsida</taxon>
        <taxon>Zingiberales</taxon>
        <taxon>Zingiberaceae</taxon>
        <taxon>Zingiber</taxon>
    </lineage>
</organism>
<comment type="caution">
    <text evidence="8">The sequence shown here is derived from an EMBL/GenBank/DDBJ whole genome shotgun (WGS) entry which is preliminary data.</text>
</comment>
<accession>A0A8J5HK96</accession>
<feature type="region of interest" description="Disordered" evidence="6">
    <location>
        <begin position="1"/>
        <end position="23"/>
    </location>
</feature>
<keyword evidence="3 7" id="KW-0812">Transmembrane</keyword>
<feature type="transmembrane region" description="Helical" evidence="7">
    <location>
        <begin position="68"/>
        <end position="86"/>
    </location>
</feature>
<dbReference type="EMBL" id="JACMSC010000006">
    <property type="protein sequence ID" value="KAG6518965.1"/>
    <property type="molecule type" value="Genomic_DNA"/>
</dbReference>
<feature type="compositionally biased region" description="Polar residues" evidence="6">
    <location>
        <begin position="10"/>
        <end position="23"/>
    </location>
</feature>
<keyword evidence="4 7" id="KW-1133">Transmembrane helix</keyword>
<sequence>MRIDQLTMAGEQTESLTSKSSSPNTVAEKTLAGFGNMVKVLPSGTVFLYQFLTPLLTDKGNCQTANQWLTGVLLLLCSAACCFSSFTDSYTGRDGKLYYGVATIRGLWPFSDPDSGDSVDLSEYRIRLGDFVHALLALAVFAAVSLLDADTVACFYAEFGEQMKAEMMAAMPALGAVAGAVAVVFPYTRHGIGYPPTKSSGATSDSSD</sequence>
<evidence type="ECO:0000256" key="6">
    <source>
        <dbReference type="SAM" id="MobiDB-lite"/>
    </source>
</evidence>
<evidence type="ECO:0000313" key="9">
    <source>
        <dbReference type="Proteomes" id="UP000734854"/>
    </source>
</evidence>
<keyword evidence="5 7" id="KW-0472">Membrane</keyword>
<evidence type="ECO:0000313" key="8">
    <source>
        <dbReference type="EMBL" id="KAG6518965.1"/>
    </source>
</evidence>
<evidence type="ECO:0000256" key="4">
    <source>
        <dbReference type="ARBA" id="ARBA00022989"/>
    </source>
</evidence>
<name>A0A8J5HK96_ZINOF</name>
<dbReference type="PANTHER" id="PTHR31621:SF66">
    <property type="entry name" value="PROTEIN DMP2"/>
    <property type="match status" value="1"/>
</dbReference>
<comment type="similarity">
    <text evidence="2">Belongs to the plant DMP1 protein family.</text>
</comment>
<evidence type="ECO:0000256" key="7">
    <source>
        <dbReference type="SAM" id="Phobius"/>
    </source>
</evidence>
<feature type="transmembrane region" description="Helical" evidence="7">
    <location>
        <begin position="169"/>
        <end position="188"/>
    </location>
</feature>
<evidence type="ECO:0000256" key="3">
    <source>
        <dbReference type="ARBA" id="ARBA00022692"/>
    </source>
</evidence>
<keyword evidence="9" id="KW-1185">Reference proteome</keyword>
<evidence type="ECO:0000256" key="2">
    <source>
        <dbReference type="ARBA" id="ARBA00008707"/>
    </source>
</evidence>
<evidence type="ECO:0000256" key="1">
    <source>
        <dbReference type="ARBA" id="ARBA00004141"/>
    </source>
</evidence>
<gene>
    <name evidence="8" type="ORF">ZIOFF_022451</name>
</gene>
<proteinExistence type="inferred from homology"/>
<dbReference type="GO" id="GO:0005737">
    <property type="term" value="C:cytoplasm"/>
    <property type="evidence" value="ECO:0007669"/>
    <property type="project" value="UniProtKB-ARBA"/>
</dbReference>
<dbReference type="GO" id="GO:0016020">
    <property type="term" value="C:membrane"/>
    <property type="evidence" value="ECO:0007669"/>
    <property type="project" value="UniProtKB-SubCell"/>
</dbReference>
<feature type="transmembrane region" description="Helical" evidence="7">
    <location>
        <begin position="131"/>
        <end position="157"/>
    </location>
</feature>
<reference evidence="8 9" key="1">
    <citation type="submission" date="2020-08" db="EMBL/GenBank/DDBJ databases">
        <title>Plant Genome Project.</title>
        <authorList>
            <person name="Zhang R.-G."/>
        </authorList>
    </citation>
    <scope>NUCLEOTIDE SEQUENCE [LARGE SCALE GENOMIC DNA]</scope>
    <source>
        <tissue evidence="8">Rhizome</tissue>
    </source>
</reference>
<dbReference type="AlphaFoldDB" id="A0A8J5HK96"/>
<dbReference type="Pfam" id="PF05078">
    <property type="entry name" value="DUF679"/>
    <property type="match status" value="1"/>
</dbReference>
<dbReference type="PANTHER" id="PTHR31621">
    <property type="entry name" value="PROTEIN DMP3"/>
    <property type="match status" value="1"/>
</dbReference>
<comment type="subcellular location">
    <subcellularLocation>
        <location evidence="1">Membrane</location>
        <topology evidence="1">Multi-pass membrane protein</topology>
    </subcellularLocation>
</comment>
<dbReference type="Proteomes" id="UP000734854">
    <property type="component" value="Unassembled WGS sequence"/>
</dbReference>
<protein>
    <submittedName>
        <fullName evidence="8">Uncharacterized protein</fullName>
    </submittedName>
</protein>
<dbReference type="InterPro" id="IPR007770">
    <property type="entry name" value="DMP"/>
</dbReference>
<dbReference type="GO" id="GO:0010256">
    <property type="term" value="P:endomembrane system organization"/>
    <property type="evidence" value="ECO:0007669"/>
    <property type="project" value="TreeGrafter"/>
</dbReference>